<protein>
    <submittedName>
        <fullName evidence="2">TIR domain-containing protein</fullName>
    </submittedName>
</protein>
<gene>
    <name evidence="2" type="ORF">SAMN04488109_5458</name>
</gene>
<dbReference type="SUPFAM" id="SSF52200">
    <property type="entry name" value="Toll/Interleukin receptor TIR domain"/>
    <property type="match status" value="1"/>
</dbReference>
<feature type="domain" description="TIR" evidence="1">
    <location>
        <begin position="162"/>
        <end position="296"/>
    </location>
</feature>
<dbReference type="InterPro" id="IPR035897">
    <property type="entry name" value="Toll_tir_struct_dom_sf"/>
</dbReference>
<dbReference type="STRING" id="947013.SAMN04488109_5458"/>
<dbReference type="OrthoDB" id="344630at2"/>
<dbReference type="Pfam" id="PF13676">
    <property type="entry name" value="TIR_2"/>
    <property type="match status" value="1"/>
</dbReference>
<keyword evidence="3" id="KW-1185">Reference proteome</keyword>
<proteinExistence type="predicted"/>
<evidence type="ECO:0000313" key="3">
    <source>
        <dbReference type="Proteomes" id="UP000184212"/>
    </source>
</evidence>
<organism evidence="2 3">
    <name type="scientific">Chryseolinea serpens</name>
    <dbReference type="NCBI Taxonomy" id="947013"/>
    <lineage>
        <taxon>Bacteria</taxon>
        <taxon>Pseudomonadati</taxon>
        <taxon>Bacteroidota</taxon>
        <taxon>Cytophagia</taxon>
        <taxon>Cytophagales</taxon>
        <taxon>Fulvivirgaceae</taxon>
        <taxon>Chryseolinea</taxon>
    </lineage>
</organism>
<name>A0A1M5VW03_9BACT</name>
<dbReference type="EMBL" id="FQWQ01000004">
    <property type="protein sequence ID" value="SHH79391.1"/>
    <property type="molecule type" value="Genomic_DNA"/>
</dbReference>
<evidence type="ECO:0000313" key="2">
    <source>
        <dbReference type="EMBL" id="SHH79391.1"/>
    </source>
</evidence>
<dbReference type="AlphaFoldDB" id="A0A1M5VW03"/>
<dbReference type="InterPro" id="IPR000157">
    <property type="entry name" value="TIR_dom"/>
</dbReference>
<dbReference type="GO" id="GO:0007165">
    <property type="term" value="P:signal transduction"/>
    <property type="evidence" value="ECO:0007669"/>
    <property type="project" value="InterPro"/>
</dbReference>
<evidence type="ECO:0000259" key="1">
    <source>
        <dbReference type="PROSITE" id="PS50104"/>
    </source>
</evidence>
<reference evidence="2 3" key="1">
    <citation type="submission" date="2016-11" db="EMBL/GenBank/DDBJ databases">
        <authorList>
            <person name="Jaros S."/>
            <person name="Januszkiewicz K."/>
            <person name="Wedrychowicz H."/>
        </authorList>
    </citation>
    <scope>NUCLEOTIDE SEQUENCE [LARGE SCALE GENOMIC DNA]</scope>
    <source>
        <strain evidence="2 3">DSM 24574</strain>
    </source>
</reference>
<accession>A0A1M5VW03</accession>
<dbReference type="RefSeq" id="WP_073140914.1">
    <property type="nucleotide sequence ID" value="NZ_FQWQ01000004.1"/>
</dbReference>
<dbReference type="Gene3D" id="3.40.50.10140">
    <property type="entry name" value="Toll/interleukin-1 receptor homology (TIR) domain"/>
    <property type="match status" value="1"/>
</dbReference>
<dbReference type="PROSITE" id="PS50104">
    <property type="entry name" value="TIR"/>
    <property type="match status" value="1"/>
</dbReference>
<sequence>MTPRNPLTIELQKDPVGFAKTSLFVAPECFFDTITICHVDNAESKKQAAMLRDALVAKINESKIYLQGTSDPNAAANSGALASLLLSWRPPPRLLIGVCDGQSDTFQQLPGSNPSDVVIPVFQKRKFKQLKAPFADPQAAWWLNDISEVVPDILGALGISEDDFKIFLSYKKKDAIAFSQQLFDRLNQEGFDVFLDRFSIGPGIHFQNRLYQELSDKAFFLALETEHYLLNDTPWIEMEIAFAKTHKLALMAVNIDRNVKLKSIDDPYRELVTLDGKGELRQDRLEEIIVRIKERHALALLEKKYNMIADIKAAFALSSVAYDVDSHGFIEVKQQKAIKIFSTPRPAQVMDYFKSYELNPNDKRIILGPKFSEDKRRVLNEWISKRGDTRYYHEFEIADMVHDIVNNKV</sequence>
<dbReference type="Proteomes" id="UP000184212">
    <property type="component" value="Unassembled WGS sequence"/>
</dbReference>